<comment type="caution">
    <text evidence="2">The sequence shown here is derived from an EMBL/GenBank/DDBJ whole genome shotgun (WGS) entry which is preliminary data.</text>
</comment>
<reference evidence="2 3" key="1">
    <citation type="submission" date="2023-08" db="EMBL/GenBank/DDBJ databases">
        <authorList>
            <person name="Roldan D.M."/>
            <person name="Menes R.J."/>
        </authorList>
    </citation>
    <scope>NUCLEOTIDE SEQUENCE [LARGE SCALE GENOMIC DNA]</scope>
    <source>
        <strain evidence="2 3">CCM 2812</strain>
    </source>
</reference>
<protein>
    <submittedName>
        <fullName evidence="2">Uncharacterized protein</fullName>
    </submittedName>
</protein>
<dbReference type="EMBL" id="JAUZEE010000014">
    <property type="protein sequence ID" value="MDP4302764.1"/>
    <property type="molecule type" value="Genomic_DNA"/>
</dbReference>
<feature type="chain" id="PRO_5046706150" evidence="1">
    <location>
        <begin position="36"/>
        <end position="131"/>
    </location>
</feature>
<evidence type="ECO:0000256" key="1">
    <source>
        <dbReference type="SAM" id="SignalP"/>
    </source>
</evidence>
<dbReference type="Proteomes" id="UP001235760">
    <property type="component" value="Unassembled WGS sequence"/>
</dbReference>
<feature type="signal peptide" evidence="1">
    <location>
        <begin position="1"/>
        <end position="35"/>
    </location>
</feature>
<evidence type="ECO:0000313" key="2">
    <source>
        <dbReference type="EMBL" id="MDP4302764.1"/>
    </source>
</evidence>
<organism evidence="2 3">
    <name type="scientific">Leptothrix discophora</name>
    <dbReference type="NCBI Taxonomy" id="89"/>
    <lineage>
        <taxon>Bacteria</taxon>
        <taxon>Pseudomonadati</taxon>
        <taxon>Pseudomonadota</taxon>
        <taxon>Betaproteobacteria</taxon>
        <taxon>Burkholderiales</taxon>
        <taxon>Sphaerotilaceae</taxon>
        <taxon>Leptothrix</taxon>
    </lineage>
</organism>
<keyword evidence="3" id="KW-1185">Reference proteome</keyword>
<name>A0ABT9G8F1_LEPDI</name>
<sequence>MHATRTPFRLARHLRRAASTTLVLLATLACSPASAKLDEFPTSERFIWVQACLREHPGGFYEMVNKCACAFDQMATELSFEDYVEMSTASNANTIGGERGSYIRDTEKLQDEIRRYRAIQAKAKKSCYVTR</sequence>
<evidence type="ECO:0000313" key="3">
    <source>
        <dbReference type="Proteomes" id="UP001235760"/>
    </source>
</evidence>
<keyword evidence="1" id="KW-0732">Signal</keyword>
<dbReference type="RefSeq" id="WP_305751301.1">
    <property type="nucleotide sequence ID" value="NZ_JAUZEE010000014.1"/>
</dbReference>
<gene>
    <name evidence="2" type="ORF">Q8X39_19170</name>
</gene>
<accession>A0ABT9G8F1</accession>
<dbReference type="PROSITE" id="PS51257">
    <property type="entry name" value="PROKAR_LIPOPROTEIN"/>
    <property type="match status" value="1"/>
</dbReference>
<proteinExistence type="predicted"/>